<proteinExistence type="inferred from homology"/>
<sequence>MSVLIEAAAFTPLSAIAAAWGGADRIELCSGYAEGGLSPSIGSVAYVKEHLSIPVHVMVRPRVGDFVYNKEELQVMEREILFYKQLGINGVVFGVLTEQGNIATEAVRRLIAAARPMSVTFHRAFDQCTDLFRALDDLMDCGVNRILTSGGKPSVPEGADMLEQLIAHAGNALILLPGGGISATNVSSIIQQLNVREIHLSGKHLVKSPMQPSPHVSLCAPGEVYDFQWYECEEQRIRDVKTVCADLFA</sequence>
<keyword evidence="4" id="KW-1185">Reference proteome</keyword>
<dbReference type="InterPro" id="IPR036822">
    <property type="entry name" value="CutC-like_dom_sf"/>
</dbReference>
<comment type="caution">
    <text evidence="2">Once thought to be involved in copper homeostasis, experiments in E.coli have shown this is not the case.</text>
</comment>
<evidence type="ECO:0000313" key="4">
    <source>
        <dbReference type="Proteomes" id="UP000544222"/>
    </source>
</evidence>
<comment type="similarity">
    <text evidence="1 2">Belongs to the CutC family.</text>
</comment>
<evidence type="ECO:0000256" key="2">
    <source>
        <dbReference type="HAMAP-Rule" id="MF_00795"/>
    </source>
</evidence>
<dbReference type="SUPFAM" id="SSF110395">
    <property type="entry name" value="CutC-like"/>
    <property type="match status" value="1"/>
</dbReference>
<dbReference type="FunFam" id="3.20.20.380:FF:000001">
    <property type="entry name" value="Copper homeostasis protein CutC"/>
    <property type="match status" value="1"/>
</dbReference>
<keyword evidence="2" id="KW-0963">Cytoplasm</keyword>
<dbReference type="Gene3D" id="3.20.20.380">
    <property type="entry name" value="Copper homeostasis (CutC) domain"/>
    <property type="match status" value="1"/>
</dbReference>
<reference evidence="3 4" key="1">
    <citation type="submission" date="2020-08" db="EMBL/GenBank/DDBJ databases">
        <title>Genomic Encyclopedia of Type Strains, Phase IV (KMG-IV): sequencing the most valuable type-strain genomes for metagenomic binning, comparative biology and taxonomic classification.</title>
        <authorList>
            <person name="Goeker M."/>
        </authorList>
    </citation>
    <scope>NUCLEOTIDE SEQUENCE [LARGE SCALE GENOMIC DNA]</scope>
    <source>
        <strain evidence="3 4">DSM 27471</strain>
    </source>
</reference>
<dbReference type="Pfam" id="PF03932">
    <property type="entry name" value="CutC"/>
    <property type="match status" value="1"/>
</dbReference>
<evidence type="ECO:0000313" key="3">
    <source>
        <dbReference type="EMBL" id="MBB3186359.1"/>
    </source>
</evidence>
<organism evidence="3 4">
    <name type="scientific">Microbacter margulisiae</name>
    <dbReference type="NCBI Taxonomy" id="1350067"/>
    <lineage>
        <taxon>Bacteria</taxon>
        <taxon>Pseudomonadati</taxon>
        <taxon>Bacteroidota</taxon>
        <taxon>Bacteroidia</taxon>
        <taxon>Bacteroidales</taxon>
        <taxon>Porphyromonadaceae</taxon>
        <taxon>Microbacter</taxon>
    </lineage>
</organism>
<dbReference type="PANTHER" id="PTHR12598:SF0">
    <property type="entry name" value="COPPER HOMEOSTASIS PROTEIN CUTC HOMOLOG"/>
    <property type="match status" value="1"/>
</dbReference>
<dbReference type="AlphaFoldDB" id="A0A7W5DNV4"/>
<dbReference type="RefSeq" id="WP_183412264.1">
    <property type="nucleotide sequence ID" value="NZ_JACHYB010000001.1"/>
</dbReference>
<accession>A0A7W5DNV4</accession>
<name>A0A7W5DNV4_9PORP</name>
<evidence type="ECO:0000256" key="1">
    <source>
        <dbReference type="ARBA" id="ARBA00007768"/>
    </source>
</evidence>
<protein>
    <recommendedName>
        <fullName evidence="2">PF03932 family protein CutC</fullName>
    </recommendedName>
</protein>
<dbReference type="EMBL" id="JACHYB010000001">
    <property type="protein sequence ID" value="MBB3186359.1"/>
    <property type="molecule type" value="Genomic_DNA"/>
</dbReference>
<dbReference type="GO" id="GO:0005737">
    <property type="term" value="C:cytoplasm"/>
    <property type="evidence" value="ECO:0007669"/>
    <property type="project" value="UniProtKB-SubCell"/>
</dbReference>
<dbReference type="Proteomes" id="UP000544222">
    <property type="component" value="Unassembled WGS sequence"/>
</dbReference>
<dbReference type="HAMAP" id="MF_00795">
    <property type="entry name" value="CutC"/>
    <property type="match status" value="1"/>
</dbReference>
<dbReference type="InterPro" id="IPR005627">
    <property type="entry name" value="CutC-like"/>
</dbReference>
<comment type="caution">
    <text evidence="3">The sequence shown here is derived from an EMBL/GenBank/DDBJ whole genome shotgun (WGS) entry which is preliminary data.</text>
</comment>
<gene>
    <name evidence="2" type="primary">cutC</name>
    <name evidence="3" type="ORF">FHX64_000522</name>
</gene>
<dbReference type="GO" id="GO:0005507">
    <property type="term" value="F:copper ion binding"/>
    <property type="evidence" value="ECO:0007669"/>
    <property type="project" value="TreeGrafter"/>
</dbReference>
<dbReference type="PANTHER" id="PTHR12598">
    <property type="entry name" value="COPPER HOMEOSTASIS PROTEIN CUTC"/>
    <property type="match status" value="1"/>
</dbReference>
<comment type="subcellular location">
    <subcellularLocation>
        <location evidence="2">Cytoplasm</location>
    </subcellularLocation>
</comment>